<evidence type="ECO:0000313" key="2">
    <source>
        <dbReference type="EMBL" id="MXP32689.1"/>
    </source>
</evidence>
<protein>
    <submittedName>
        <fullName evidence="2">Uncharacterized protein</fullName>
    </submittedName>
</protein>
<feature type="compositionally biased region" description="Basic and acidic residues" evidence="1">
    <location>
        <begin position="210"/>
        <end position="221"/>
    </location>
</feature>
<dbReference type="RefSeq" id="WP_160780006.1">
    <property type="nucleotide sequence ID" value="NZ_BAAAZF010000001.1"/>
</dbReference>
<evidence type="ECO:0000256" key="1">
    <source>
        <dbReference type="SAM" id="MobiDB-lite"/>
    </source>
</evidence>
<proteinExistence type="predicted"/>
<accession>A0A845AT65</accession>
<keyword evidence="3" id="KW-1185">Reference proteome</keyword>
<comment type="caution">
    <text evidence="2">The sequence shown here is derived from an EMBL/GenBank/DDBJ whole genome shotgun (WGS) entry which is preliminary data.</text>
</comment>
<dbReference type="OrthoDB" id="7428067at2"/>
<feature type="region of interest" description="Disordered" evidence="1">
    <location>
        <begin position="200"/>
        <end position="230"/>
    </location>
</feature>
<evidence type="ECO:0000313" key="3">
    <source>
        <dbReference type="Proteomes" id="UP000446786"/>
    </source>
</evidence>
<dbReference type="AlphaFoldDB" id="A0A845AT65"/>
<sequence>MTELVPQSQFATGERFTILTPNRKAVFLESLAQFGNVRVACRAATISAQTAYRARRRSAAFAQMWDAALLAARVHVEGVLGDRAVNGVEEAVYYHGEEVARRRRYDTRLLLAHLGRLDRLAERADLSGTVAVLDDRIDALREGRELDAIVLQAGAQEAPEEERQDSVPCVPSCRVCGEALEADEGPDCETCAENGPCGAEGAEEGGAESGDGHDGACRDEDGTPPGPDDPMWLENRLARMEAARPRGAQLPTELVEGEAGWAVEDLQLEAFEAGLDEWWLVTSEEELDARLQ</sequence>
<name>A0A845AT65_9SPHN</name>
<reference evidence="2 3" key="1">
    <citation type="submission" date="2019-12" db="EMBL/GenBank/DDBJ databases">
        <title>Genomic-based taxomic classification of the family Erythrobacteraceae.</title>
        <authorList>
            <person name="Xu L."/>
        </authorList>
    </citation>
    <scope>NUCLEOTIDE SEQUENCE [LARGE SCALE GENOMIC DNA]</scope>
    <source>
        <strain evidence="2 3">JCM 16677</strain>
    </source>
</reference>
<dbReference type="EMBL" id="WTYE01000001">
    <property type="protein sequence ID" value="MXP32689.1"/>
    <property type="molecule type" value="Genomic_DNA"/>
</dbReference>
<gene>
    <name evidence="2" type="ORF">GRI94_12740</name>
</gene>
<dbReference type="Proteomes" id="UP000446786">
    <property type="component" value="Unassembled WGS sequence"/>
</dbReference>
<organism evidence="2 3">
    <name type="scientific">Parerythrobacter jejuensis</name>
    <dbReference type="NCBI Taxonomy" id="795812"/>
    <lineage>
        <taxon>Bacteria</taxon>
        <taxon>Pseudomonadati</taxon>
        <taxon>Pseudomonadota</taxon>
        <taxon>Alphaproteobacteria</taxon>
        <taxon>Sphingomonadales</taxon>
        <taxon>Erythrobacteraceae</taxon>
        <taxon>Parerythrobacter</taxon>
    </lineage>
</organism>